<evidence type="ECO:0000313" key="3">
    <source>
        <dbReference type="Proteomes" id="UP000241818"/>
    </source>
</evidence>
<dbReference type="InParanoid" id="A0A2T3B9U3"/>
<name>A0A2T3B9U3_AMORE</name>
<keyword evidence="3" id="KW-1185">Reference proteome</keyword>
<protein>
    <submittedName>
        <fullName evidence="2">Uncharacterized protein</fullName>
    </submittedName>
</protein>
<feature type="chain" id="PRO_5015561701" evidence="1">
    <location>
        <begin position="19"/>
        <end position="202"/>
    </location>
</feature>
<dbReference type="EMBL" id="KZ679007">
    <property type="protein sequence ID" value="PSS25097.1"/>
    <property type="molecule type" value="Genomic_DNA"/>
</dbReference>
<dbReference type="OrthoDB" id="3543282at2759"/>
<keyword evidence="1" id="KW-0732">Signal</keyword>
<evidence type="ECO:0000313" key="2">
    <source>
        <dbReference type="EMBL" id="PSS25097.1"/>
    </source>
</evidence>
<dbReference type="Proteomes" id="UP000241818">
    <property type="component" value="Unassembled WGS sequence"/>
</dbReference>
<dbReference type="RefSeq" id="XP_024723696.1">
    <property type="nucleotide sequence ID" value="XM_024867301.1"/>
</dbReference>
<feature type="signal peptide" evidence="1">
    <location>
        <begin position="1"/>
        <end position="18"/>
    </location>
</feature>
<dbReference type="AlphaFoldDB" id="A0A2T3B9U3"/>
<reference evidence="2 3" key="1">
    <citation type="journal article" date="2018" name="New Phytol.">
        <title>Comparative genomics and transcriptomics depict ericoid mycorrhizal fungi as versatile saprotrophs and plant mutualists.</title>
        <authorList>
            <person name="Martino E."/>
            <person name="Morin E."/>
            <person name="Grelet G.A."/>
            <person name="Kuo A."/>
            <person name="Kohler A."/>
            <person name="Daghino S."/>
            <person name="Barry K.W."/>
            <person name="Cichocki N."/>
            <person name="Clum A."/>
            <person name="Dockter R.B."/>
            <person name="Hainaut M."/>
            <person name="Kuo R.C."/>
            <person name="LaButti K."/>
            <person name="Lindahl B.D."/>
            <person name="Lindquist E.A."/>
            <person name="Lipzen A."/>
            <person name="Khouja H.R."/>
            <person name="Magnuson J."/>
            <person name="Murat C."/>
            <person name="Ohm R.A."/>
            <person name="Singer S.W."/>
            <person name="Spatafora J.W."/>
            <person name="Wang M."/>
            <person name="Veneault-Fourrey C."/>
            <person name="Henrissat B."/>
            <person name="Grigoriev I.V."/>
            <person name="Martin F.M."/>
            <person name="Perotto S."/>
        </authorList>
    </citation>
    <scope>NUCLEOTIDE SEQUENCE [LARGE SCALE GENOMIC DNA]</scope>
    <source>
        <strain evidence="2 3">ATCC 22711</strain>
    </source>
</reference>
<organism evidence="2 3">
    <name type="scientific">Amorphotheca resinae ATCC 22711</name>
    <dbReference type="NCBI Taxonomy" id="857342"/>
    <lineage>
        <taxon>Eukaryota</taxon>
        <taxon>Fungi</taxon>
        <taxon>Dikarya</taxon>
        <taxon>Ascomycota</taxon>
        <taxon>Pezizomycotina</taxon>
        <taxon>Leotiomycetes</taxon>
        <taxon>Helotiales</taxon>
        <taxon>Amorphothecaceae</taxon>
        <taxon>Amorphotheca</taxon>
    </lineage>
</organism>
<evidence type="ECO:0000256" key="1">
    <source>
        <dbReference type="SAM" id="SignalP"/>
    </source>
</evidence>
<proteinExistence type="predicted"/>
<accession>A0A2T3B9U3</accession>
<sequence>MYLPKIFLLLLSSHLVLALVTLDTIRDLTSLTDECRDRITDEGDVIQLPGTPQVHLGSGQEDGGEIEDNITYALRILCSELFIALETPLSPPISSASSSQAVECQMVIEEYHAFLGATVQFLHEIQERQMKWRWDAQSGVRDELSWLQSLWASRSSNTQDRSFIEQQMKMYAETGCFGTSNEVLRRDVEIVEYINDLIDLFG</sequence>
<dbReference type="GeneID" id="36575382"/>
<gene>
    <name evidence="2" type="ORF">M430DRAFT_39234</name>
</gene>